<proteinExistence type="predicted"/>
<name>A0AAD7NBN1_9AGAR</name>
<dbReference type="AlphaFoldDB" id="A0AAD7NBN1"/>
<dbReference type="EMBL" id="JARJLG010000065">
    <property type="protein sequence ID" value="KAJ7755013.1"/>
    <property type="molecule type" value="Genomic_DNA"/>
</dbReference>
<evidence type="ECO:0000313" key="1">
    <source>
        <dbReference type="EMBL" id="KAJ7755013.1"/>
    </source>
</evidence>
<accession>A0AAD7NBN1</accession>
<evidence type="ECO:0000313" key="2">
    <source>
        <dbReference type="Proteomes" id="UP001215280"/>
    </source>
</evidence>
<dbReference type="Proteomes" id="UP001215280">
    <property type="component" value="Unassembled WGS sequence"/>
</dbReference>
<organism evidence="1 2">
    <name type="scientific">Mycena maculata</name>
    <dbReference type="NCBI Taxonomy" id="230809"/>
    <lineage>
        <taxon>Eukaryota</taxon>
        <taxon>Fungi</taxon>
        <taxon>Dikarya</taxon>
        <taxon>Basidiomycota</taxon>
        <taxon>Agaricomycotina</taxon>
        <taxon>Agaricomycetes</taxon>
        <taxon>Agaricomycetidae</taxon>
        <taxon>Agaricales</taxon>
        <taxon>Marasmiineae</taxon>
        <taxon>Mycenaceae</taxon>
        <taxon>Mycena</taxon>
    </lineage>
</organism>
<gene>
    <name evidence="1" type="ORF">DFH07DRAFT_822569</name>
</gene>
<reference evidence="1" key="1">
    <citation type="submission" date="2023-03" db="EMBL/GenBank/DDBJ databases">
        <title>Massive genome expansion in bonnet fungi (Mycena s.s.) driven by repeated elements and novel gene families across ecological guilds.</title>
        <authorList>
            <consortium name="Lawrence Berkeley National Laboratory"/>
            <person name="Harder C.B."/>
            <person name="Miyauchi S."/>
            <person name="Viragh M."/>
            <person name="Kuo A."/>
            <person name="Thoen E."/>
            <person name="Andreopoulos B."/>
            <person name="Lu D."/>
            <person name="Skrede I."/>
            <person name="Drula E."/>
            <person name="Henrissat B."/>
            <person name="Morin E."/>
            <person name="Kohler A."/>
            <person name="Barry K."/>
            <person name="LaButti K."/>
            <person name="Morin E."/>
            <person name="Salamov A."/>
            <person name="Lipzen A."/>
            <person name="Mereny Z."/>
            <person name="Hegedus B."/>
            <person name="Baldrian P."/>
            <person name="Stursova M."/>
            <person name="Weitz H."/>
            <person name="Taylor A."/>
            <person name="Grigoriev I.V."/>
            <person name="Nagy L.G."/>
            <person name="Martin F."/>
            <person name="Kauserud H."/>
        </authorList>
    </citation>
    <scope>NUCLEOTIDE SEQUENCE</scope>
    <source>
        <strain evidence="1">CBHHK188m</strain>
    </source>
</reference>
<dbReference type="PROSITE" id="PS51257">
    <property type="entry name" value="PROKAR_LIPOPROTEIN"/>
    <property type="match status" value="1"/>
</dbReference>
<keyword evidence="2" id="KW-1185">Reference proteome</keyword>
<protein>
    <submittedName>
        <fullName evidence="1">Uncharacterized protein</fullName>
    </submittedName>
</protein>
<sequence length="198" mass="22660">MLSIKAHGYLRNSSSDTMAINTHLVLTTLLALISCATGKVVQYVLLSVLVSYSAFLLARPFLPSARMTELEELIAETTDLLQQANEERVLPNRAFNLAMQLRLSRVNRDKSGLRSKILGFRLGYPMQEYLHMAGVLSREIQRCRREAKEIQVAILVCASANVIRRRVEILSRPKRRTKGNWFMTMKSMIRWPSFRTSM</sequence>
<comment type="caution">
    <text evidence="1">The sequence shown here is derived from an EMBL/GenBank/DDBJ whole genome shotgun (WGS) entry which is preliminary data.</text>
</comment>